<evidence type="ECO:0000313" key="16">
    <source>
        <dbReference type="EMBL" id="MDQ0270085.1"/>
    </source>
</evidence>
<feature type="transmembrane region" description="Helical" evidence="12">
    <location>
        <begin position="162"/>
        <end position="181"/>
    </location>
</feature>
<dbReference type="InterPro" id="IPR050351">
    <property type="entry name" value="BphY/WalK/GraS-like"/>
</dbReference>
<dbReference type="InterPro" id="IPR003661">
    <property type="entry name" value="HisK_dim/P_dom"/>
</dbReference>
<evidence type="ECO:0000256" key="5">
    <source>
        <dbReference type="ARBA" id="ARBA00022553"/>
    </source>
</evidence>
<dbReference type="SMART" id="SM00091">
    <property type="entry name" value="PAS"/>
    <property type="match status" value="1"/>
</dbReference>
<protein>
    <recommendedName>
        <fullName evidence="3">histidine kinase</fullName>
        <ecNumber evidence="3">2.7.13.3</ecNumber>
    </recommendedName>
</protein>
<evidence type="ECO:0000256" key="8">
    <source>
        <dbReference type="ARBA" id="ARBA00022777"/>
    </source>
</evidence>
<evidence type="ECO:0000259" key="15">
    <source>
        <dbReference type="PROSITE" id="PS50885"/>
    </source>
</evidence>
<dbReference type="Pfam" id="PF16736">
    <property type="entry name" value="sCache_like"/>
    <property type="match status" value="1"/>
</dbReference>
<dbReference type="PANTHER" id="PTHR45453:SF1">
    <property type="entry name" value="PHOSPHATE REGULON SENSOR PROTEIN PHOR"/>
    <property type="match status" value="1"/>
</dbReference>
<feature type="domain" description="HAMP" evidence="15">
    <location>
        <begin position="186"/>
        <end position="238"/>
    </location>
</feature>
<evidence type="ECO:0000259" key="13">
    <source>
        <dbReference type="PROSITE" id="PS50109"/>
    </source>
</evidence>
<dbReference type="SUPFAM" id="SSF55785">
    <property type="entry name" value="PYP-like sensor domain (PAS domain)"/>
    <property type="match status" value="1"/>
</dbReference>
<evidence type="ECO:0000256" key="11">
    <source>
        <dbReference type="ARBA" id="ARBA00023136"/>
    </source>
</evidence>
<evidence type="ECO:0000313" key="17">
    <source>
        <dbReference type="Proteomes" id="UP001238088"/>
    </source>
</evidence>
<feature type="domain" description="PAS" evidence="14">
    <location>
        <begin position="243"/>
        <end position="316"/>
    </location>
</feature>
<dbReference type="InterPro" id="IPR003594">
    <property type="entry name" value="HATPase_dom"/>
</dbReference>
<gene>
    <name evidence="16" type="ORF">J2S17_001957</name>
</gene>
<reference evidence="16 17" key="1">
    <citation type="submission" date="2023-07" db="EMBL/GenBank/DDBJ databases">
        <title>Genomic Encyclopedia of Type Strains, Phase IV (KMG-IV): sequencing the most valuable type-strain genomes for metagenomic binning, comparative biology and taxonomic classification.</title>
        <authorList>
            <person name="Goeker M."/>
        </authorList>
    </citation>
    <scope>NUCLEOTIDE SEQUENCE [LARGE SCALE GENOMIC DNA]</scope>
    <source>
        <strain evidence="16 17">DSM 23494</strain>
    </source>
</reference>
<dbReference type="RefSeq" id="WP_307474182.1">
    <property type="nucleotide sequence ID" value="NZ_JAUSUB010000006.1"/>
</dbReference>
<dbReference type="SMART" id="SM00388">
    <property type="entry name" value="HisKA"/>
    <property type="match status" value="1"/>
</dbReference>
<keyword evidence="9" id="KW-0067">ATP-binding</keyword>
<dbReference type="Pfam" id="PF02518">
    <property type="entry name" value="HATPase_c"/>
    <property type="match status" value="1"/>
</dbReference>
<evidence type="ECO:0000256" key="2">
    <source>
        <dbReference type="ARBA" id="ARBA00004651"/>
    </source>
</evidence>
<evidence type="ECO:0000256" key="4">
    <source>
        <dbReference type="ARBA" id="ARBA00022475"/>
    </source>
</evidence>
<keyword evidence="8 16" id="KW-0418">Kinase</keyword>
<dbReference type="NCBIfam" id="TIGR00229">
    <property type="entry name" value="sensory_box"/>
    <property type="match status" value="1"/>
</dbReference>
<feature type="domain" description="Histidine kinase" evidence="13">
    <location>
        <begin position="368"/>
        <end position="586"/>
    </location>
</feature>
<comment type="catalytic activity">
    <reaction evidence="1">
        <text>ATP + protein L-histidine = ADP + protein N-phospho-L-histidine.</text>
        <dbReference type="EC" id="2.7.13.3"/>
    </reaction>
</comment>
<keyword evidence="4" id="KW-1003">Cell membrane</keyword>
<dbReference type="PANTHER" id="PTHR45453">
    <property type="entry name" value="PHOSPHATE REGULON SENSOR PROTEIN PHOR"/>
    <property type="match status" value="1"/>
</dbReference>
<evidence type="ECO:0000259" key="14">
    <source>
        <dbReference type="PROSITE" id="PS50112"/>
    </source>
</evidence>
<accession>A0ABU0AFQ3</accession>
<dbReference type="EMBL" id="JAUSUB010000006">
    <property type="protein sequence ID" value="MDQ0270085.1"/>
    <property type="molecule type" value="Genomic_DNA"/>
</dbReference>
<name>A0ABU0AFQ3_9BACI</name>
<keyword evidence="6 16" id="KW-0808">Transferase</keyword>
<dbReference type="PRINTS" id="PR00344">
    <property type="entry name" value="BCTRLSENSOR"/>
</dbReference>
<dbReference type="GO" id="GO:0004673">
    <property type="term" value="F:protein histidine kinase activity"/>
    <property type="evidence" value="ECO:0007669"/>
    <property type="project" value="UniProtKB-EC"/>
</dbReference>
<evidence type="ECO:0000256" key="6">
    <source>
        <dbReference type="ARBA" id="ARBA00022679"/>
    </source>
</evidence>
<dbReference type="InterPro" id="IPR004358">
    <property type="entry name" value="Sig_transdc_His_kin-like_C"/>
</dbReference>
<keyword evidence="12" id="KW-1133">Transmembrane helix</keyword>
<evidence type="ECO:0000256" key="10">
    <source>
        <dbReference type="ARBA" id="ARBA00023012"/>
    </source>
</evidence>
<dbReference type="Gene3D" id="6.10.340.10">
    <property type="match status" value="1"/>
</dbReference>
<keyword evidence="5" id="KW-0597">Phosphoprotein</keyword>
<dbReference type="Pfam" id="PF00989">
    <property type="entry name" value="PAS"/>
    <property type="match status" value="1"/>
</dbReference>
<dbReference type="InterPro" id="IPR003660">
    <property type="entry name" value="HAMP_dom"/>
</dbReference>
<keyword evidence="12" id="KW-0812">Transmembrane</keyword>
<keyword evidence="17" id="KW-1185">Reference proteome</keyword>
<comment type="caution">
    <text evidence="16">The sequence shown here is derived from an EMBL/GenBank/DDBJ whole genome shotgun (WGS) entry which is preliminary data.</text>
</comment>
<dbReference type="PROSITE" id="PS50885">
    <property type="entry name" value="HAMP"/>
    <property type="match status" value="1"/>
</dbReference>
<evidence type="ECO:0000256" key="3">
    <source>
        <dbReference type="ARBA" id="ARBA00012438"/>
    </source>
</evidence>
<dbReference type="CDD" id="cd00082">
    <property type="entry name" value="HisKA"/>
    <property type="match status" value="1"/>
</dbReference>
<dbReference type="SUPFAM" id="SSF47384">
    <property type="entry name" value="Homodimeric domain of signal transducing histidine kinase"/>
    <property type="match status" value="1"/>
</dbReference>
<dbReference type="InterPro" id="IPR013767">
    <property type="entry name" value="PAS_fold"/>
</dbReference>
<keyword evidence="7" id="KW-0547">Nucleotide-binding</keyword>
<dbReference type="Proteomes" id="UP001238088">
    <property type="component" value="Unassembled WGS sequence"/>
</dbReference>
<dbReference type="SMART" id="SM00387">
    <property type="entry name" value="HATPase_c"/>
    <property type="match status" value="1"/>
</dbReference>
<sequence>MKIFRSKLFFALITLILAVLICLGLLLGQLFKSYYIQVFDERLKKETDMLSNYIGDLGGIQSLTADKVKGFSDTLGLRVTIAANNAAIEFDSGKTDPIQRHEEIIAEIIAEDEKSLNAKEIGGGYDYHYYWKPIIASNGDGQEGYIFLSAKMDELENAYQQIWWILIICLTLALVIIIFLGSSITSRYTKPIEAATRVAIELAKGNYRARTYDNNLAATGKLSSSINILARNLQDMVKSQEMHQDRLSTLIENMGSGLILIDSKGYINLVNRTYKEVFHTDSAEYINELYYDVIDHKEVTDLIEEIFMTEHKVRKQLLIPIGIERKHFEVYGVPIIGMNDVWKGVLLVFHDISEIKKLEQIRRDFVANVSHELKTPITSIKGFSETLLDGAMEDKEALNQFLKIILQESERLQTLIQDLLDLSKIEQQGFSLSIEKFDLLTVINEVIAIVNRKAEEKNITISIEKEKETILIEADPYRMKQVFINIVSNAISYTPNGGIVAIKIAGDDAKVLIEIEDTGIGIEQEEIPRIFERFYRVDRARSRNSGGTGLGLAIVKHLVEAHKGLITVKSEIGKGTVFHIELNKEFIDK</sequence>
<proteinExistence type="predicted"/>
<evidence type="ECO:0000256" key="7">
    <source>
        <dbReference type="ARBA" id="ARBA00022741"/>
    </source>
</evidence>
<dbReference type="InterPro" id="IPR035965">
    <property type="entry name" value="PAS-like_dom_sf"/>
</dbReference>
<dbReference type="PROSITE" id="PS50112">
    <property type="entry name" value="PAS"/>
    <property type="match status" value="1"/>
</dbReference>
<dbReference type="InterPro" id="IPR005467">
    <property type="entry name" value="His_kinase_dom"/>
</dbReference>
<dbReference type="CDD" id="cd00075">
    <property type="entry name" value="HATPase"/>
    <property type="match status" value="1"/>
</dbReference>
<dbReference type="CDD" id="cd00130">
    <property type="entry name" value="PAS"/>
    <property type="match status" value="1"/>
</dbReference>
<evidence type="ECO:0000256" key="1">
    <source>
        <dbReference type="ARBA" id="ARBA00000085"/>
    </source>
</evidence>
<dbReference type="InterPro" id="IPR036097">
    <property type="entry name" value="HisK_dim/P_sf"/>
</dbReference>
<dbReference type="PROSITE" id="PS50109">
    <property type="entry name" value="HIS_KIN"/>
    <property type="match status" value="1"/>
</dbReference>
<dbReference type="InterPro" id="IPR000014">
    <property type="entry name" value="PAS"/>
</dbReference>
<evidence type="ECO:0000256" key="12">
    <source>
        <dbReference type="SAM" id="Phobius"/>
    </source>
</evidence>
<evidence type="ECO:0000256" key="9">
    <source>
        <dbReference type="ARBA" id="ARBA00022840"/>
    </source>
</evidence>
<dbReference type="Gene3D" id="3.30.565.10">
    <property type="entry name" value="Histidine kinase-like ATPase, C-terminal domain"/>
    <property type="match status" value="1"/>
</dbReference>
<comment type="subcellular location">
    <subcellularLocation>
        <location evidence="2">Cell membrane</location>
        <topology evidence="2">Multi-pass membrane protein</topology>
    </subcellularLocation>
</comment>
<dbReference type="Gene3D" id="1.10.287.130">
    <property type="match status" value="1"/>
</dbReference>
<keyword evidence="11 12" id="KW-0472">Membrane</keyword>
<dbReference type="Gene3D" id="3.30.450.20">
    <property type="entry name" value="PAS domain"/>
    <property type="match status" value="1"/>
</dbReference>
<dbReference type="SUPFAM" id="SSF55874">
    <property type="entry name" value="ATPase domain of HSP90 chaperone/DNA topoisomerase II/histidine kinase"/>
    <property type="match status" value="1"/>
</dbReference>
<keyword evidence="10" id="KW-0902">Two-component regulatory system</keyword>
<dbReference type="InterPro" id="IPR031967">
    <property type="entry name" value="PhoR_single_Cache-like_dom"/>
</dbReference>
<organism evidence="16 17">
    <name type="scientific">Cytobacillus purgationiresistens</name>
    <dbReference type="NCBI Taxonomy" id="863449"/>
    <lineage>
        <taxon>Bacteria</taxon>
        <taxon>Bacillati</taxon>
        <taxon>Bacillota</taxon>
        <taxon>Bacilli</taxon>
        <taxon>Bacillales</taxon>
        <taxon>Bacillaceae</taxon>
        <taxon>Cytobacillus</taxon>
    </lineage>
</organism>
<dbReference type="Pfam" id="PF00512">
    <property type="entry name" value="HisKA"/>
    <property type="match status" value="1"/>
</dbReference>
<dbReference type="EC" id="2.7.13.3" evidence="3"/>
<dbReference type="NCBIfam" id="NF046044">
    <property type="entry name" value="PnpS"/>
    <property type="match status" value="1"/>
</dbReference>
<dbReference type="InterPro" id="IPR036890">
    <property type="entry name" value="HATPase_C_sf"/>
</dbReference>